<dbReference type="SUPFAM" id="SSF52317">
    <property type="entry name" value="Class I glutamine amidotransferase-like"/>
    <property type="match status" value="1"/>
</dbReference>
<dbReference type="Pfam" id="PF09825">
    <property type="entry name" value="BPL_N"/>
    <property type="match status" value="1"/>
</dbReference>
<feature type="chain" id="PRO_5015119573" description="Biotin-protein ligase N-terminal domain-containing protein" evidence="1">
    <location>
        <begin position="19"/>
        <end position="256"/>
    </location>
</feature>
<dbReference type="InterPro" id="IPR029062">
    <property type="entry name" value="Class_I_gatase-like"/>
</dbReference>
<evidence type="ECO:0000259" key="2">
    <source>
        <dbReference type="Pfam" id="PF09825"/>
    </source>
</evidence>
<evidence type="ECO:0000313" key="3">
    <source>
        <dbReference type="EMBL" id="PRP86786.1"/>
    </source>
</evidence>
<keyword evidence="4" id="KW-1185">Reference proteome</keyword>
<evidence type="ECO:0000313" key="4">
    <source>
        <dbReference type="Proteomes" id="UP000241769"/>
    </source>
</evidence>
<reference evidence="3 4" key="1">
    <citation type="journal article" date="2018" name="Genome Biol. Evol.">
        <title>Multiple Roots of Fruiting Body Formation in Amoebozoa.</title>
        <authorList>
            <person name="Hillmann F."/>
            <person name="Forbes G."/>
            <person name="Novohradska S."/>
            <person name="Ferling I."/>
            <person name="Riege K."/>
            <person name="Groth M."/>
            <person name="Westermann M."/>
            <person name="Marz M."/>
            <person name="Spaller T."/>
            <person name="Winckler T."/>
            <person name="Schaap P."/>
            <person name="Glockner G."/>
        </authorList>
    </citation>
    <scope>NUCLEOTIDE SEQUENCE [LARGE SCALE GENOMIC DNA]</scope>
    <source>
        <strain evidence="3 4">Jena</strain>
    </source>
</reference>
<dbReference type="EMBL" id="MDYQ01000027">
    <property type="protein sequence ID" value="PRP86786.1"/>
    <property type="molecule type" value="Genomic_DNA"/>
</dbReference>
<name>A0A2P6NS53_9EUKA</name>
<organism evidence="3 4">
    <name type="scientific">Planoprotostelium fungivorum</name>
    <dbReference type="NCBI Taxonomy" id="1890364"/>
    <lineage>
        <taxon>Eukaryota</taxon>
        <taxon>Amoebozoa</taxon>
        <taxon>Evosea</taxon>
        <taxon>Variosea</taxon>
        <taxon>Cavosteliida</taxon>
        <taxon>Cavosteliaceae</taxon>
        <taxon>Planoprotostelium</taxon>
    </lineage>
</organism>
<dbReference type="AlphaFoldDB" id="A0A2P6NS53"/>
<dbReference type="InParanoid" id="A0A2P6NS53"/>
<dbReference type="InterPro" id="IPR019197">
    <property type="entry name" value="Biotin-prot_ligase_N"/>
</dbReference>
<keyword evidence="1" id="KW-0732">Signal</keyword>
<comment type="caution">
    <text evidence="3">The sequence shown here is derived from an EMBL/GenBank/DDBJ whole genome shotgun (WGS) entry which is preliminary data.</text>
</comment>
<sequence length="256" mass="28465">MRFGELFVLLMLSTGAIAKPPKAFVWRGKPGTDAAFEGLSEAAADLLRTSSVKYDVEIVGPYEKRDINRETLNVREVSLILFPGGGDLSPTWKQTKNYKRLIQEYVHSGGHYVGICLGAYLAGHDPGFELLPKGSDTDQYITSSKSSLKTEDDAVVQVDYFGKESMGEKRWLYFQDGAIIKMSPKALQEATVLARYSSNQFPAAVVFPYGHGRVGLIGPHPEANRSWYEAEGLTSPEEVNFEIGHRLVELVHHNKR</sequence>
<dbReference type="Gene3D" id="3.40.50.880">
    <property type="match status" value="1"/>
</dbReference>
<accession>A0A2P6NS53</accession>
<dbReference type="OrthoDB" id="10250105at2759"/>
<protein>
    <recommendedName>
        <fullName evidence="2">Biotin-protein ligase N-terminal domain-containing protein</fullName>
    </recommendedName>
</protein>
<evidence type="ECO:0000256" key="1">
    <source>
        <dbReference type="SAM" id="SignalP"/>
    </source>
</evidence>
<feature type="domain" description="Biotin-protein ligase N-terminal" evidence="2">
    <location>
        <begin position="31"/>
        <end position="230"/>
    </location>
</feature>
<feature type="signal peptide" evidence="1">
    <location>
        <begin position="1"/>
        <end position="18"/>
    </location>
</feature>
<gene>
    <name evidence="3" type="ORF">PROFUN_02935</name>
</gene>
<dbReference type="STRING" id="1890364.A0A2P6NS53"/>
<dbReference type="Proteomes" id="UP000241769">
    <property type="component" value="Unassembled WGS sequence"/>
</dbReference>
<proteinExistence type="predicted"/>